<keyword evidence="2" id="KW-1185">Reference proteome</keyword>
<organism evidence="1 2">
    <name type="scientific">Confluentibacter flavum</name>
    <dbReference type="NCBI Taxonomy" id="1909700"/>
    <lineage>
        <taxon>Bacteria</taxon>
        <taxon>Pseudomonadati</taxon>
        <taxon>Bacteroidota</taxon>
        <taxon>Flavobacteriia</taxon>
        <taxon>Flavobacteriales</taxon>
        <taxon>Flavobacteriaceae</taxon>
        <taxon>Confluentibacter</taxon>
    </lineage>
</organism>
<sequence length="179" mass="20701">MNYNDIKSRLKRTFVSLNDRFDEDIDKHINVEPWENGMGESWTFGSSDQVSLYNKVMIILYNLASLKDNLKNSLKKNGYSPQIIEEEINNSIYLKVLIDIVNQDKHGSPLRKPRSNINPYISDLNQGLRLGDKREGFDGPVILIDGYIRNIDGQIIFTLDQLVETCYEKFSDLSNKYNC</sequence>
<dbReference type="Proteomes" id="UP000233435">
    <property type="component" value="Unassembled WGS sequence"/>
</dbReference>
<proteinExistence type="predicted"/>
<accession>A0A2N3HJP8</accession>
<protein>
    <submittedName>
        <fullName evidence="1">Uncharacterized protein</fullName>
    </submittedName>
</protein>
<name>A0A2N3HJP8_9FLAO</name>
<reference evidence="1 2" key="1">
    <citation type="submission" date="2017-12" db="EMBL/GenBank/DDBJ databases">
        <title>Confluentibacter flavum sp. nov., isolated from the saline lake.</title>
        <authorList>
            <person name="Yu L."/>
        </authorList>
    </citation>
    <scope>NUCLEOTIDE SEQUENCE [LARGE SCALE GENOMIC DNA]</scope>
    <source>
        <strain evidence="1 2">3B</strain>
    </source>
</reference>
<comment type="caution">
    <text evidence="1">The sequence shown here is derived from an EMBL/GenBank/DDBJ whole genome shotgun (WGS) entry which is preliminary data.</text>
</comment>
<evidence type="ECO:0000313" key="2">
    <source>
        <dbReference type="Proteomes" id="UP000233435"/>
    </source>
</evidence>
<evidence type="ECO:0000313" key="1">
    <source>
        <dbReference type="EMBL" id="PKQ45195.1"/>
    </source>
</evidence>
<dbReference type="AlphaFoldDB" id="A0A2N3HJP8"/>
<gene>
    <name evidence="1" type="ORF">CSW08_09255</name>
</gene>
<dbReference type="EMBL" id="PJEO01000031">
    <property type="protein sequence ID" value="PKQ45195.1"/>
    <property type="molecule type" value="Genomic_DNA"/>
</dbReference>